<feature type="compositionally biased region" description="Low complexity" evidence="1">
    <location>
        <begin position="54"/>
        <end position="66"/>
    </location>
</feature>
<evidence type="ECO:0000313" key="2">
    <source>
        <dbReference type="EMBL" id="UYV66594.1"/>
    </source>
</evidence>
<reference evidence="2 3" key="1">
    <citation type="submission" date="2022-01" db="EMBL/GenBank/DDBJ databases">
        <title>A chromosomal length assembly of Cordylochernes scorpioides.</title>
        <authorList>
            <person name="Zeh D."/>
            <person name="Zeh J."/>
        </authorList>
    </citation>
    <scope>NUCLEOTIDE SEQUENCE [LARGE SCALE GENOMIC DNA]</scope>
    <source>
        <strain evidence="2">IN4F17</strain>
        <tissue evidence="2">Whole Body</tissue>
    </source>
</reference>
<dbReference type="Proteomes" id="UP001235939">
    <property type="component" value="Chromosome 04"/>
</dbReference>
<name>A0ABY6KDV6_9ARAC</name>
<feature type="region of interest" description="Disordered" evidence="1">
    <location>
        <begin position="1"/>
        <end position="66"/>
    </location>
</feature>
<proteinExistence type="predicted"/>
<feature type="compositionally biased region" description="Basic and acidic residues" evidence="1">
    <location>
        <begin position="11"/>
        <end position="31"/>
    </location>
</feature>
<accession>A0ABY6KDV6</accession>
<gene>
    <name evidence="2" type="ORF">LAZ67_4002243</name>
</gene>
<protein>
    <submittedName>
        <fullName evidence="2">Uncharacterized protein</fullName>
    </submittedName>
</protein>
<dbReference type="PANTHER" id="PTHR46114:SF1">
    <property type="entry name" value="ZAD DOMAIN-CONTAINING PROTEIN"/>
    <property type="match status" value="1"/>
</dbReference>
<keyword evidence="3" id="KW-1185">Reference proteome</keyword>
<evidence type="ECO:0000256" key="1">
    <source>
        <dbReference type="SAM" id="MobiDB-lite"/>
    </source>
</evidence>
<sequence>MAFPGSWSRAGSHDEDSTWQKHDEDPRDPDIRSLQVPRAPARSPEDSRCRRLPGVSGHSSTGSSTVRVEEMCVELTARPAGTGGPGDAATSGLGPACIHHDVRNILRVEVCGQLTELEPQGLVLLLAPWIISDEQGERFHQDIKVMEERYQGVWDYIMMADYCWNLFRDLPEYPYKRKSKRLKFMKN</sequence>
<dbReference type="EMBL" id="CP092866">
    <property type="protein sequence ID" value="UYV66594.1"/>
    <property type="molecule type" value="Genomic_DNA"/>
</dbReference>
<dbReference type="PANTHER" id="PTHR46114">
    <property type="entry name" value="APPLE DOMAIN-CONTAINING PROTEIN"/>
    <property type="match status" value="1"/>
</dbReference>
<evidence type="ECO:0000313" key="3">
    <source>
        <dbReference type="Proteomes" id="UP001235939"/>
    </source>
</evidence>
<organism evidence="2 3">
    <name type="scientific">Cordylochernes scorpioides</name>
    <dbReference type="NCBI Taxonomy" id="51811"/>
    <lineage>
        <taxon>Eukaryota</taxon>
        <taxon>Metazoa</taxon>
        <taxon>Ecdysozoa</taxon>
        <taxon>Arthropoda</taxon>
        <taxon>Chelicerata</taxon>
        <taxon>Arachnida</taxon>
        <taxon>Pseudoscorpiones</taxon>
        <taxon>Cheliferoidea</taxon>
        <taxon>Chernetidae</taxon>
        <taxon>Cordylochernes</taxon>
    </lineage>
</organism>